<protein>
    <submittedName>
        <fullName evidence="1">Putative ovule protein</fullName>
    </submittedName>
</protein>
<proteinExistence type="predicted"/>
<evidence type="ECO:0000313" key="1">
    <source>
        <dbReference type="EMBL" id="JAP24586.1"/>
    </source>
</evidence>
<reference evidence="1" key="1">
    <citation type="submission" date="2015-12" db="EMBL/GenBank/DDBJ databases">
        <title>Gene expression during late stages of embryo sac development: a critical building block for successful pollen-pistil interactions.</title>
        <authorList>
            <person name="Liu Y."/>
            <person name="Joly V."/>
            <person name="Sabar M."/>
            <person name="Matton D.P."/>
        </authorList>
    </citation>
    <scope>NUCLEOTIDE SEQUENCE</scope>
</reference>
<sequence length="64" mass="7793">MATINLYVHRYTTSKYAVPLQKYNLRLEHLYVVPMNSLKRQKYNLFELFIFVYTKNKLELSISF</sequence>
<organism evidence="1">
    <name type="scientific">Solanum chacoense</name>
    <name type="common">Chaco potato</name>
    <dbReference type="NCBI Taxonomy" id="4108"/>
    <lineage>
        <taxon>Eukaryota</taxon>
        <taxon>Viridiplantae</taxon>
        <taxon>Streptophyta</taxon>
        <taxon>Embryophyta</taxon>
        <taxon>Tracheophyta</taxon>
        <taxon>Spermatophyta</taxon>
        <taxon>Magnoliopsida</taxon>
        <taxon>eudicotyledons</taxon>
        <taxon>Gunneridae</taxon>
        <taxon>Pentapetalae</taxon>
        <taxon>asterids</taxon>
        <taxon>lamiids</taxon>
        <taxon>Solanales</taxon>
        <taxon>Solanaceae</taxon>
        <taxon>Solanoideae</taxon>
        <taxon>Solaneae</taxon>
        <taxon>Solanum</taxon>
    </lineage>
</organism>
<dbReference type="AlphaFoldDB" id="A0A0V0HWW7"/>
<accession>A0A0V0HWW7</accession>
<dbReference type="EMBL" id="GEDG01014224">
    <property type="protein sequence ID" value="JAP24586.1"/>
    <property type="molecule type" value="Transcribed_RNA"/>
</dbReference>
<name>A0A0V0HWW7_SOLCH</name>